<reference evidence="3 4" key="1">
    <citation type="submission" date="2018-11" db="EMBL/GenBank/DDBJ databases">
        <title>Genome sequence of Apiotrichum porosum DSM 27194.</title>
        <authorList>
            <person name="Aliyu H."/>
            <person name="Gorte O."/>
            <person name="Ochsenreither K."/>
        </authorList>
    </citation>
    <scope>NUCLEOTIDE SEQUENCE [LARGE SCALE GENOMIC DNA]</scope>
    <source>
        <strain evidence="3 4">DSM 27194</strain>
    </source>
</reference>
<feature type="coiled-coil region" evidence="1">
    <location>
        <begin position="110"/>
        <end position="137"/>
    </location>
</feature>
<sequence length="199" mass="21298">MNDPTVKVIRIPLDLLRHPSIDITKHTAVLHMQATTGGIPIPTPPDVFAAVFAFLLDVKFRTTSNPNTKLNHPAVAERANKLLEELYVFSISRPFQASIDKNRQAEVTQINILTSEVNMLTNEVDTLKAQLASQMEHLAAALPLSAKSGGGGGGGVCQPTPPSPATLEAPPSPPGSILLHRPSPSPPSRLPAQNVRFKS</sequence>
<dbReference type="RefSeq" id="XP_028479350.1">
    <property type="nucleotide sequence ID" value="XM_028620378.1"/>
</dbReference>
<evidence type="ECO:0000313" key="4">
    <source>
        <dbReference type="Proteomes" id="UP000279236"/>
    </source>
</evidence>
<protein>
    <submittedName>
        <fullName evidence="3">Uncharacterized protein</fullName>
    </submittedName>
</protein>
<comment type="caution">
    <text evidence="3">The sequence shown here is derived from an EMBL/GenBank/DDBJ whole genome shotgun (WGS) entry which is preliminary data.</text>
</comment>
<gene>
    <name evidence="3" type="ORF">EHS24_004834</name>
</gene>
<dbReference type="Proteomes" id="UP000279236">
    <property type="component" value="Unassembled WGS sequence"/>
</dbReference>
<accession>A0A427Y658</accession>
<dbReference type="GeneID" id="39589377"/>
<feature type="region of interest" description="Disordered" evidence="2">
    <location>
        <begin position="149"/>
        <end position="199"/>
    </location>
</feature>
<evidence type="ECO:0000256" key="2">
    <source>
        <dbReference type="SAM" id="MobiDB-lite"/>
    </source>
</evidence>
<proteinExistence type="predicted"/>
<dbReference type="AlphaFoldDB" id="A0A427Y658"/>
<evidence type="ECO:0000313" key="3">
    <source>
        <dbReference type="EMBL" id="RSH86565.1"/>
    </source>
</evidence>
<evidence type="ECO:0000256" key="1">
    <source>
        <dbReference type="SAM" id="Coils"/>
    </source>
</evidence>
<feature type="compositionally biased region" description="Pro residues" evidence="2">
    <location>
        <begin position="159"/>
        <end position="174"/>
    </location>
</feature>
<keyword evidence="1" id="KW-0175">Coiled coil</keyword>
<organism evidence="3 4">
    <name type="scientific">Apiotrichum porosum</name>
    <dbReference type="NCBI Taxonomy" id="105984"/>
    <lineage>
        <taxon>Eukaryota</taxon>
        <taxon>Fungi</taxon>
        <taxon>Dikarya</taxon>
        <taxon>Basidiomycota</taxon>
        <taxon>Agaricomycotina</taxon>
        <taxon>Tremellomycetes</taxon>
        <taxon>Trichosporonales</taxon>
        <taxon>Trichosporonaceae</taxon>
        <taxon>Apiotrichum</taxon>
    </lineage>
</organism>
<keyword evidence="4" id="KW-1185">Reference proteome</keyword>
<dbReference type="EMBL" id="RSCE01000002">
    <property type="protein sequence ID" value="RSH86565.1"/>
    <property type="molecule type" value="Genomic_DNA"/>
</dbReference>
<name>A0A427Y658_9TREE</name>